<dbReference type="Pfam" id="PF24883">
    <property type="entry name" value="NPHP3_N"/>
    <property type="match status" value="1"/>
</dbReference>
<dbReference type="AlphaFoldDB" id="A0A9P5NEZ6"/>
<name>A0A9P5NEZ6_GYMJU</name>
<evidence type="ECO:0000256" key="1">
    <source>
        <dbReference type="ARBA" id="ARBA00022737"/>
    </source>
</evidence>
<comment type="caution">
    <text evidence="3">The sequence shown here is derived from an EMBL/GenBank/DDBJ whole genome shotgun (WGS) entry which is preliminary data.</text>
</comment>
<organism evidence="3 4">
    <name type="scientific">Gymnopilus junonius</name>
    <name type="common">Spectacular rustgill mushroom</name>
    <name type="synonym">Gymnopilus spectabilis subsp. junonius</name>
    <dbReference type="NCBI Taxonomy" id="109634"/>
    <lineage>
        <taxon>Eukaryota</taxon>
        <taxon>Fungi</taxon>
        <taxon>Dikarya</taxon>
        <taxon>Basidiomycota</taxon>
        <taxon>Agaricomycotina</taxon>
        <taxon>Agaricomycetes</taxon>
        <taxon>Agaricomycetidae</taxon>
        <taxon>Agaricales</taxon>
        <taxon>Agaricineae</taxon>
        <taxon>Hymenogastraceae</taxon>
        <taxon>Gymnopilus</taxon>
    </lineage>
</organism>
<evidence type="ECO:0000313" key="4">
    <source>
        <dbReference type="Proteomes" id="UP000724874"/>
    </source>
</evidence>
<protein>
    <recommendedName>
        <fullName evidence="2">Nephrocystin 3-like N-terminal domain-containing protein</fullName>
    </recommendedName>
</protein>
<sequence length="68" mass="7528">MWLYGPARAGKSSIAHSIAELCEQWGTSVASFFLVEREPPITSLAYLLGISIRKLATRITEVFANDSR</sequence>
<dbReference type="EMBL" id="JADNYJ010000108">
    <property type="protein sequence ID" value="KAF8884431.1"/>
    <property type="molecule type" value="Genomic_DNA"/>
</dbReference>
<gene>
    <name evidence="3" type="ORF">CPB84DRAFT_1685882</name>
</gene>
<accession>A0A9P5NEZ6</accession>
<dbReference type="OrthoDB" id="2928561at2759"/>
<evidence type="ECO:0000313" key="3">
    <source>
        <dbReference type="EMBL" id="KAF8884431.1"/>
    </source>
</evidence>
<dbReference type="InterPro" id="IPR056884">
    <property type="entry name" value="NPHP3-like_N"/>
</dbReference>
<evidence type="ECO:0000259" key="2">
    <source>
        <dbReference type="Pfam" id="PF24883"/>
    </source>
</evidence>
<keyword evidence="4" id="KW-1185">Reference proteome</keyword>
<dbReference type="Proteomes" id="UP000724874">
    <property type="component" value="Unassembled WGS sequence"/>
</dbReference>
<reference evidence="3" key="1">
    <citation type="submission" date="2020-11" db="EMBL/GenBank/DDBJ databases">
        <authorList>
            <consortium name="DOE Joint Genome Institute"/>
            <person name="Ahrendt S."/>
            <person name="Riley R."/>
            <person name="Andreopoulos W."/>
            <person name="LaButti K."/>
            <person name="Pangilinan J."/>
            <person name="Ruiz-duenas F.J."/>
            <person name="Barrasa J.M."/>
            <person name="Sanchez-Garcia M."/>
            <person name="Camarero S."/>
            <person name="Miyauchi S."/>
            <person name="Serrano A."/>
            <person name="Linde D."/>
            <person name="Babiker R."/>
            <person name="Drula E."/>
            <person name="Ayuso-Fernandez I."/>
            <person name="Pacheco R."/>
            <person name="Padilla G."/>
            <person name="Ferreira P."/>
            <person name="Barriuso J."/>
            <person name="Kellner H."/>
            <person name="Castanera R."/>
            <person name="Alfaro M."/>
            <person name="Ramirez L."/>
            <person name="Pisabarro A.G."/>
            <person name="Kuo A."/>
            <person name="Tritt A."/>
            <person name="Lipzen A."/>
            <person name="He G."/>
            <person name="Yan M."/>
            <person name="Ng V."/>
            <person name="Cullen D."/>
            <person name="Martin F."/>
            <person name="Rosso M.-N."/>
            <person name="Henrissat B."/>
            <person name="Hibbett D."/>
            <person name="Martinez A.T."/>
            <person name="Grigoriev I.V."/>
        </authorList>
    </citation>
    <scope>NUCLEOTIDE SEQUENCE</scope>
    <source>
        <strain evidence="3">AH 44721</strain>
    </source>
</reference>
<proteinExistence type="predicted"/>
<feature type="domain" description="Nephrocystin 3-like N-terminal" evidence="2">
    <location>
        <begin position="1"/>
        <end position="61"/>
    </location>
</feature>
<keyword evidence="1" id="KW-0677">Repeat</keyword>